<keyword evidence="4" id="KW-1185">Reference proteome</keyword>
<dbReference type="Proteomes" id="UP000019141">
    <property type="component" value="Unassembled WGS sequence"/>
</dbReference>
<evidence type="ECO:0000259" key="2">
    <source>
        <dbReference type="Pfam" id="PF00857"/>
    </source>
</evidence>
<dbReference type="InterPro" id="IPR050272">
    <property type="entry name" value="Isochorismatase-like_hydrls"/>
</dbReference>
<dbReference type="InterPro" id="IPR000868">
    <property type="entry name" value="Isochorismatase-like_dom"/>
</dbReference>
<dbReference type="InterPro" id="IPR036380">
    <property type="entry name" value="Isochorismatase-like_sf"/>
</dbReference>
<proteinExistence type="predicted"/>
<comment type="caution">
    <text evidence="3">The sequence shown here is derived from an EMBL/GenBank/DDBJ whole genome shotgun (WGS) entry which is preliminary data.</text>
</comment>
<evidence type="ECO:0000256" key="1">
    <source>
        <dbReference type="ARBA" id="ARBA00022801"/>
    </source>
</evidence>
<keyword evidence="1" id="KW-0378">Hydrolase</keyword>
<dbReference type="PATRIC" id="fig|1429438.4.peg.2592"/>
<dbReference type="AlphaFoldDB" id="W4LRF8"/>
<gene>
    <name evidence="3" type="ORF">ETSY1_12945</name>
</gene>
<dbReference type="SUPFAM" id="SSF52499">
    <property type="entry name" value="Isochorismatase-like hydrolases"/>
    <property type="match status" value="1"/>
</dbReference>
<dbReference type="PANTHER" id="PTHR43540">
    <property type="entry name" value="PEROXYUREIDOACRYLATE/UREIDOACRYLATE AMIDOHYDROLASE-RELATED"/>
    <property type="match status" value="1"/>
</dbReference>
<dbReference type="EMBL" id="AZHW01000387">
    <property type="protein sequence ID" value="ETW99981.1"/>
    <property type="molecule type" value="Genomic_DNA"/>
</dbReference>
<sequence>MEARVWDAFLTARDKDVFAAAGYGQRAGFGQRPAIVVIDVNYNFTGDRPEPILDSIKRWPNSCGEDAWEAMGYIKRLLDAARGQGLPVIYTTGDRRADGWDRGSWAWKNNRTGQWKAPSEVEQREIDGNDITHMIAPMPQDIVIRKLKPSAFHGTPLLSFLTLLKADSLIMTGTTTSGCVRASVLDAFSENFRITLAEEGCFDRSQASHAINLCDMHAKYADVVSTAECIEYIQRLPAGQFELPAGA</sequence>
<dbReference type="PANTHER" id="PTHR43540:SF1">
    <property type="entry name" value="ISOCHORISMATASE HYDROLASE"/>
    <property type="match status" value="1"/>
</dbReference>
<accession>W4LRF8</accession>
<name>W4LRF8_ENTF1</name>
<protein>
    <recommendedName>
        <fullName evidence="2">Isochorismatase-like domain-containing protein</fullName>
    </recommendedName>
</protein>
<evidence type="ECO:0000313" key="4">
    <source>
        <dbReference type="Proteomes" id="UP000019141"/>
    </source>
</evidence>
<dbReference type="Gene3D" id="3.40.50.850">
    <property type="entry name" value="Isochorismatase-like"/>
    <property type="match status" value="1"/>
</dbReference>
<dbReference type="HOGENOM" id="CLU_068979_7_0_7"/>
<organism evidence="3 4">
    <name type="scientific">Entotheonella factor</name>
    <dbReference type="NCBI Taxonomy" id="1429438"/>
    <lineage>
        <taxon>Bacteria</taxon>
        <taxon>Pseudomonadati</taxon>
        <taxon>Nitrospinota/Tectimicrobiota group</taxon>
        <taxon>Candidatus Tectimicrobiota</taxon>
        <taxon>Candidatus Entotheonellia</taxon>
        <taxon>Candidatus Entotheonellales</taxon>
        <taxon>Candidatus Entotheonellaceae</taxon>
        <taxon>Candidatus Entotheonella</taxon>
    </lineage>
</organism>
<evidence type="ECO:0000313" key="3">
    <source>
        <dbReference type="EMBL" id="ETW99981.1"/>
    </source>
</evidence>
<dbReference type="Pfam" id="PF00857">
    <property type="entry name" value="Isochorismatase"/>
    <property type="match status" value="1"/>
</dbReference>
<feature type="domain" description="Isochorismatase-like" evidence="2">
    <location>
        <begin position="34"/>
        <end position="228"/>
    </location>
</feature>
<dbReference type="GO" id="GO:0016787">
    <property type="term" value="F:hydrolase activity"/>
    <property type="evidence" value="ECO:0007669"/>
    <property type="project" value="UniProtKB-KW"/>
</dbReference>
<reference evidence="3 4" key="1">
    <citation type="journal article" date="2014" name="Nature">
        <title>An environmental bacterial taxon with a large and distinct metabolic repertoire.</title>
        <authorList>
            <person name="Wilson M.C."/>
            <person name="Mori T."/>
            <person name="Ruckert C."/>
            <person name="Uria A.R."/>
            <person name="Helf M.J."/>
            <person name="Takada K."/>
            <person name="Gernert C."/>
            <person name="Steffens U.A."/>
            <person name="Heycke N."/>
            <person name="Schmitt S."/>
            <person name="Rinke C."/>
            <person name="Helfrich E.J."/>
            <person name="Brachmann A.O."/>
            <person name="Gurgui C."/>
            <person name="Wakimoto T."/>
            <person name="Kracht M."/>
            <person name="Crusemann M."/>
            <person name="Hentschel U."/>
            <person name="Abe I."/>
            <person name="Matsunaga S."/>
            <person name="Kalinowski J."/>
            <person name="Takeyama H."/>
            <person name="Piel J."/>
        </authorList>
    </citation>
    <scope>NUCLEOTIDE SEQUENCE [LARGE SCALE GENOMIC DNA]</scope>
    <source>
        <strain evidence="4">TSY1</strain>
    </source>
</reference>